<comment type="caution">
    <text evidence="3">The sequence shown here is derived from an EMBL/GenBank/DDBJ whole genome shotgun (WGS) entry which is preliminary data.</text>
</comment>
<dbReference type="AlphaFoldDB" id="A0A178HP97"/>
<keyword evidence="1" id="KW-0560">Oxidoreductase</keyword>
<dbReference type="InterPro" id="IPR051267">
    <property type="entry name" value="STEAP_metalloreductase"/>
</dbReference>
<dbReference type="OrthoDB" id="7557417at2"/>
<sequence>MNISIFGTGNMASGLAVLFAKSGHTVTIASRDVAKARSVAAELGAGITASSFAEAAAGAEAVVLAVPYEAAFDVIAAAGGLAGKIVVDITNPLTADYSGLTVGHTSSAAEEIQKRAPSAKVVKAFNTVFASVLQNGGKAGGKPATVFVAGDDAEARKSVAALATGAGFTAVETGGLASARYLEPVAGLNIALGYGLGHGTDIAPTWQGIA</sequence>
<proteinExistence type="predicted"/>
<accession>A0A178HP97</accession>
<dbReference type="InterPro" id="IPR036291">
    <property type="entry name" value="NAD(P)-bd_dom_sf"/>
</dbReference>
<evidence type="ECO:0000313" key="4">
    <source>
        <dbReference type="Proteomes" id="UP000078389"/>
    </source>
</evidence>
<gene>
    <name evidence="3" type="ORF">A3840_15500</name>
</gene>
<name>A0A178HP97_9HYPH</name>
<dbReference type="EMBL" id="LVVY01000119">
    <property type="protein sequence ID" value="OAM74547.1"/>
    <property type="molecule type" value="Genomic_DNA"/>
</dbReference>
<dbReference type="InterPro" id="IPR028939">
    <property type="entry name" value="P5C_Rdtase_cat_N"/>
</dbReference>
<evidence type="ECO:0000313" key="3">
    <source>
        <dbReference type="EMBL" id="OAM74547.1"/>
    </source>
</evidence>
<protein>
    <submittedName>
        <fullName evidence="3">NADPH-dependent F420 reductase</fullName>
    </submittedName>
</protein>
<evidence type="ECO:0000256" key="1">
    <source>
        <dbReference type="ARBA" id="ARBA00023002"/>
    </source>
</evidence>
<keyword evidence="4" id="KW-1185">Reference proteome</keyword>
<dbReference type="PANTHER" id="PTHR14239">
    <property type="entry name" value="DUDULIN-RELATED"/>
    <property type="match status" value="1"/>
</dbReference>
<reference evidence="3 4" key="1">
    <citation type="submission" date="2016-03" db="EMBL/GenBank/DDBJ databases">
        <title>Genome sequencing of Devosia sp. S37.</title>
        <authorList>
            <person name="Mohd Nor M."/>
        </authorList>
    </citation>
    <scope>NUCLEOTIDE SEQUENCE [LARGE SCALE GENOMIC DNA]</scope>
    <source>
        <strain evidence="3 4">S37</strain>
    </source>
</reference>
<dbReference type="Pfam" id="PF03807">
    <property type="entry name" value="F420_oxidored"/>
    <property type="match status" value="1"/>
</dbReference>
<dbReference type="Proteomes" id="UP000078389">
    <property type="component" value="Unassembled WGS sequence"/>
</dbReference>
<organism evidence="3 4">
    <name type="scientific">Devosia elaeis</name>
    <dbReference type="NCBI Taxonomy" id="1770058"/>
    <lineage>
        <taxon>Bacteria</taxon>
        <taxon>Pseudomonadati</taxon>
        <taxon>Pseudomonadota</taxon>
        <taxon>Alphaproteobacteria</taxon>
        <taxon>Hyphomicrobiales</taxon>
        <taxon>Devosiaceae</taxon>
        <taxon>Devosia</taxon>
    </lineage>
</organism>
<evidence type="ECO:0000259" key="2">
    <source>
        <dbReference type="Pfam" id="PF03807"/>
    </source>
</evidence>
<dbReference type="GO" id="GO:0016491">
    <property type="term" value="F:oxidoreductase activity"/>
    <property type="evidence" value="ECO:0007669"/>
    <property type="project" value="UniProtKB-KW"/>
</dbReference>
<feature type="domain" description="Pyrroline-5-carboxylate reductase catalytic N-terminal" evidence="2">
    <location>
        <begin position="3"/>
        <end position="92"/>
    </location>
</feature>
<dbReference type="RefSeq" id="WP_067458817.1">
    <property type="nucleotide sequence ID" value="NZ_LVVY01000119.1"/>
</dbReference>
<dbReference type="SUPFAM" id="SSF51735">
    <property type="entry name" value="NAD(P)-binding Rossmann-fold domains"/>
    <property type="match status" value="1"/>
</dbReference>
<dbReference type="PANTHER" id="PTHR14239:SF10">
    <property type="entry name" value="REDUCTASE"/>
    <property type="match status" value="1"/>
</dbReference>
<dbReference type="STRING" id="1770058.A3840_15500"/>
<dbReference type="Gene3D" id="3.40.50.720">
    <property type="entry name" value="NAD(P)-binding Rossmann-like Domain"/>
    <property type="match status" value="1"/>
</dbReference>